<dbReference type="PANTHER" id="PTHR43799:SF1">
    <property type="entry name" value="ASPARTATE AMINOTRANSFERASE"/>
    <property type="match status" value="1"/>
</dbReference>
<proteinExistence type="predicted"/>
<dbReference type="InterPro" id="IPR015421">
    <property type="entry name" value="PyrdxlP-dep_Trfase_major"/>
</dbReference>
<dbReference type="CDD" id="cd00609">
    <property type="entry name" value="AAT_like"/>
    <property type="match status" value="1"/>
</dbReference>
<reference evidence="1 2" key="1">
    <citation type="submission" date="2020-10" db="EMBL/GenBank/DDBJ databases">
        <title>Novel species in genus Corynebacterium.</title>
        <authorList>
            <person name="Zhang G."/>
        </authorList>
    </citation>
    <scope>NUCLEOTIDE SEQUENCE [LARGE SCALE GENOMIC DNA]</scope>
    <source>
        <strain evidence="1 2">DSM 45110</strain>
    </source>
</reference>
<dbReference type="PANTHER" id="PTHR43799">
    <property type="entry name" value="AMINOTRANSFERASE, PUTATIVE-RELATED"/>
    <property type="match status" value="1"/>
</dbReference>
<comment type="caution">
    <text evidence="1">The sequence shown here is derived from an EMBL/GenBank/DDBJ whole genome shotgun (WGS) entry which is preliminary data.</text>
</comment>
<keyword evidence="1" id="KW-0808">Transferase</keyword>
<protein>
    <submittedName>
        <fullName evidence="1">Aminotransferase</fullName>
    </submittedName>
</protein>
<dbReference type="InterPro" id="IPR015424">
    <property type="entry name" value="PyrdxlP-dep_Trfase"/>
</dbReference>
<dbReference type="Gene3D" id="3.90.1150.10">
    <property type="entry name" value="Aspartate Aminotransferase, domain 1"/>
    <property type="match status" value="1"/>
</dbReference>
<evidence type="ECO:0000313" key="1">
    <source>
        <dbReference type="EMBL" id="MBF4552655.1"/>
    </source>
</evidence>
<keyword evidence="1" id="KW-0032">Aminotransferase</keyword>
<dbReference type="GO" id="GO:0008483">
    <property type="term" value="F:transaminase activity"/>
    <property type="evidence" value="ECO:0007669"/>
    <property type="project" value="UniProtKB-KW"/>
</dbReference>
<name>A0ABR9ZGW7_9CORY</name>
<dbReference type="Proteomes" id="UP000635902">
    <property type="component" value="Unassembled WGS sequence"/>
</dbReference>
<dbReference type="Gene3D" id="3.40.640.10">
    <property type="entry name" value="Type I PLP-dependent aspartate aminotransferase-like (Major domain)"/>
    <property type="match status" value="1"/>
</dbReference>
<gene>
    <name evidence="1" type="ORF">IRY30_00985</name>
</gene>
<dbReference type="SUPFAM" id="SSF53383">
    <property type="entry name" value="PLP-dependent transferases"/>
    <property type="match status" value="1"/>
</dbReference>
<keyword evidence="2" id="KW-1185">Reference proteome</keyword>
<evidence type="ECO:0000313" key="2">
    <source>
        <dbReference type="Proteomes" id="UP000635902"/>
    </source>
</evidence>
<accession>A0ABR9ZGW7</accession>
<dbReference type="InterPro" id="IPR015422">
    <property type="entry name" value="PyrdxlP-dep_Trfase_small"/>
</dbReference>
<dbReference type="InterPro" id="IPR024551">
    <property type="entry name" value="AspAT_Ic"/>
</dbReference>
<dbReference type="EMBL" id="JADKMY010000001">
    <property type="protein sequence ID" value="MBF4552655.1"/>
    <property type="molecule type" value="Genomic_DNA"/>
</dbReference>
<dbReference type="Pfam" id="PF12897">
    <property type="entry name" value="Asp_aminotransf"/>
    <property type="match status" value="1"/>
</dbReference>
<dbReference type="RefSeq" id="WP_194555548.1">
    <property type="nucleotide sequence ID" value="NZ_JADKMY010000001.1"/>
</dbReference>
<sequence length="429" mass="47060">MQRENINSEKLFADKAEISAAYEELRGAGLNLDLTRGKPSAEQLDFSTDLLCLPGENFLSPSGLDVRNYGGLIGITELRVLWANLLNLPADLVLACDSSSLNIMFDLISWSYTFGNNDSPKPWAVEEDVKWICPVPGYDRHHSITGLFGFEMLTVPMTETGPDMDAVRELVKDPAVKGMWTVPIFANPSGVSITPEVAQELAEMETGAPDFRIVWDNAYALHTLTEEFPDVINVLDLAEKAGNPNRFWFMTSTSKITLAGAGVAFFASSKENLDWYGSVANVRGIGPNKVNQLAHLQFFNDEEGVRNLMRLHAGSLAPKFERVIDILRTRLGEYNVAQWTEPKGGYFISVDLPEGTASRVVELAKEAGVSLTAAGSTWPHMHDPHNSNLRLAPSMPTLEQLEVAMNGFATCVLVAAIEKLEAEQQGAEA</sequence>
<organism evidence="1 2">
    <name type="scientific">Corynebacterium suicordis DSM 45110</name>
    <dbReference type="NCBI Taxonomy" id="1121369"/>
    <lineage>
        <taxon>Bacteria</taxon>
        <taxon>Bacillati</taxon>
        <taxon>Actinomycetota</taxon>
        <taxon>Actinomycetes</taxon>
        <taxon>Mycobacteriales</taxon>
        <taxon>Corynebacteriaceae</taxon>
        <taxon>Corynebacterium</taxon>
    </lineage>
</organism>